<evidence type="ECO:0000313" key="1">
    <source>
        <dbReference type="EMBL" id="CAJ1953260.1"/>
    </source>
</evidence>
<reference evidence="1" key="1">
    <citation type="submission" date="2023-08" db="EMBL/GenBank/DDBJ databases">
        <authorList>
            <person name="Audoor S."/>
            <person name="Bilcke G."/>
        </authorList>
    </citation>
    <scope>NUCLEOTIDE SEQUENCE</scope>
</reference>
<proteinExistence type="predicted"/>
<name>A0AAD2JI48_9STRA</name>
<dbReference type="EMBL" id="CAKOGP040001825">
    <property type="protein sequence ID" value="CAJ1953260.1"/>
    <property type="molecule type" value="Genomic_DNA"/>
</dbReference>
<dbReference type="AlphaFoldDB" id="A0AAD2JI48"/>
<accession>A0AAD2JI48</accession>
<protein>
    <submittedName>
        <fullName evidence="1">Uncharacterized protein</fullName>
    </submittedName>
</protein>
<sequence>MTTPTTSQRHPTIRKLSTLSDDGQVEHDTKQRVMKMVERANCGDTMTDEEVSIICDGIANLVPIDASINFEELRDVVQKVAHLSHKDWSRTSRNSDALSRSLSISSDDDGSDDVISKHARQLLERILLEGNWDGAKAHSTFAGQGKGEKPWAVLVTGVNGIRKTTSMYQPWFEELLSEALSPPAGVSVEGNLPTGRNSFFRQLDHIIATLMNEEFFKLYAWASSQMINRDSDIPLAETVQEYSDYKAAIFSRYRTLSELMGAILLKQAQKVNLNCLMETSGKDVAMFHYIDHFFDSTRYNKLALHFVINDLSQAKESVDKRMIKEIQAGSSAVQSEDAFKVVYANAGGPYGSKVLESVQTDSEKVWQEEVLTGSVGEDWYKATIAIEAHPTEPWTAQAVKSDGTRGTKYTFEGPTR</sequence>
<organism evidence="1 2">
    <name type="scientific">Cylindrotheca closterium</name>
    <dbReference type="NCBI Taxonomy" id="2856"/>
    <lineage>
        <taxon>Eukaryota</taxon>
        <taxon>Sar</taxon>
        <taxon>Stramenopiles</taxon>
        <taxon>Ochrophyta</taxon>
        <taxon>Bacillariophyta</taxon>
        <taxon>Bacillariophyceae</taxon>
        <taxon>Bacillariophycidae</taxon>
        <taxon>Bacillariales</taxon>
        <taxon>Bacillariaceae</taxon>
        <taxon>Cylindrotheca</taxon>
    </lineage>
</organism>
<dbReference type="Proteomes" id="UP001295423">
    <property type="component" value="Unassembled WGS sequence"/>
</dbReference>
<comment type="caution">
    <text evidence="1">The sequence shown here is derived from an EMBL/GenBank/DDBJ whole genome shotgun (WGS) entry which is preliminary data.</text>
</comment>
<evidence type="ECO:0000313" key="2">
    <source>
        <dbReference type="Proteomes" id="UP001295423"/>
    </source>
</evidence>
<keyword evidence="2" id="KW-1185">Reference proteome</keyword>
<gene>
    <name evidence="1" type="ORF">CYCCA115_LOCUS13941</name>
</gene>